<sequence length="139" mass="16315">MREKTTTKCVTYVGRQTLNSIRRRWSSQNGQQLWQAVFVFYFFFLAYYSTSSTALNPVEVDQFNRRPFTGVKLSLHLNFLFESSKQRERSMILMLFVATEISLFSTRLLQPSSSCSAIVIRLFHLKLLNKALTKIFMHK</sequence>
<evidence type="ECO:0000313" key="2">
    <source>
        <dbReference type="EMBL" id="KAL1242503.1"/>
    </source>
</evidence>
<dbReference type="Proteomes" id="UP001558632">
    <property type="component" value="Unassembled WGS sequence"/>
</dbReference>
<evidence type="ECO:0000256" key="1">
    <source>
        <dbReference type="SAM" id="Phobius"/>
    </source>
</evidence>
<feature type="transmembrane region" description="Helical" evidence="1">
    <location>
        <begin position="33"/>
        <end position="50"/>
    </location>
</feature>
<keyword evidence="3" id="KW-1185">Reference proteome</keyword>
<name>A0ABR3KPI6_TRISP</name>
<proteinExistence type="predicted"/>
<protein>
    <submittedName>
        <fullName evidence="2">Transposon Ty3-G Gag-Pol polyprotein</fullName>
    </submittedName>
</protein>
<keyword evidence="1" id="KW-0812">Transmembrane</keyword>
<accession>A0ABR3KPI6</accession>
<gene>
    <name evidence="2" type="ORF">TSPI_11178</name>
</gene>
<organism evidence="2 3">
    <name type="scientific">Trichinella spiralis</name>
    <name type="common">Trichina worm</name>
    <dbReference type="NCBI Taxonomy" id="6334"/>
    <lineage>
        <taxon>Eukaryota</taxon>
        <taxon>Metazoa</taxon>
        <taxon>Ecdysozoa</taxon>
        <taxon>Nematoda</taxon>
        <taxon>Enoplea</taxon>
        <taxon>Dorylaimia</taxon>
        <taxon>Trichinellida</taxon>
        <taxon>Trichinellidae</taxon>
        <taxon>Trichinella</taxon>
    </lineage>
</organism>
<comment type="caution">
    <text evidence="2">The sequence shown here is derived from an EMBL/GenBank/DDBJ whole genome shotgun (WGS) entry which is preliminary data.</text>
</comment>
<keyword evidence="1" id="KW-0472">Membrane</keyword>
<reference evidence="2 3" key="1">
    <citation type="submission" date="2024-07" db="EMBL/GenBank/DDBJ databases">
        <title>Enhanced genomic and transcriptomic resources for Trichinella pseudospiralis and T. spiralis underpin the discovery of pronounced molecular differences between stages and species.</title>
        <authorList>
            <person name="Pasi K.K."/>
            <person name="La Rosa G."/>
            <person name="Gomez-Morales M.A."/>
            <person name="Tosini F."/>
            <person name="Sumanam S."/>
            <person name="Young N.D."/>
            <person name="Chang B.C."/>
            <person name="Robin G.B."/>
        </authorList>
    </citation>
    <scope>NUCLEOTIDE SEQUENCE [LARGE SCALE GENOMIC DNA]</scope>
    <source>
        <strain evidence="2">ISS534</strain>
    </source>
</reference>
<dbReference type="EMBL" id="JBEUSY010000198">
    <property type="protein sequence ID" value="KAL1242503.1"/>
    <property type="molecule type" value="Genomic_DNA"/>
</dbReference>
<evidence type="ECO:0000313" key="3">
    <source>
        <dbReference type="Proteomes" id="UP001558632"/>
    </source>
</evidence>
<keyword evidence="1" id="KW-1133">Transmembrane helix</keyword>